<dbReference type="AlphaFoldDB" id="A0A1A9K4U9"/>
<protein>
    <submittedName>
        <fullName evidence="1">Uncharacterized protein</fullName>
    </submittedName>
</protein>
<proteinExistence type="predicted"/>
<organism evidence="1 2">
    <name type="scientific">Pseudomonas citronellolis</name>
    <dbReference type="NCBI Taxonomy" id="53408"/>
    <lineage>
        <taxon>Bacteria</taxon>
        <taxon>Pseudomonadati</taxon>
        <taxon>Pseudomonadota</taxon>
        <taxon>Gammaproteobacteria</taxon>
        <taxon>Pseudomonadales</taxon>
        <taxon>Pseudomonadaceae</taxon>
        <taxon>Pseudomonas</taxon>
    </lineage>
</organism>
<evidence type="ECO:0000313" key="1">
    <source>
        <dbReference type="EMBL" id="ANI12582.1"/>
    </source>
</evidence>
<sequence length="219" mass="23122">MKRSLILLSALMLGATLHGCGGGDDKAKAEKAAVAAVPADSCTGHPLEKALPPSKEMYGYPFISRECGYNDAKLVYGTADGSRHLEISLIDTGMPAPAQDANSEQAIAYRGAQDKLRDMTHSSLTLLNKTRETAIKNGTADKFGGDDYLPVIDTTRMGDPLGIVAPAKGEAGESSLTGLIKGRYVLTLSSPDKPNGGSTQSMRQLFVPIVEQMKLTALP</sequence>
<dbReference type="Proteomes" id="UP000077748">
    <property type="component" value="Chromosome"/>
</dbReference>
<dbReference type="RefSeq" id="WP_064581575.1">
    <property type="nucleotide sequence ID" value="NZ_CP015878.1"/>
</dbReference>
<reference evidence="1 2" key="1">
    <citation type="submission" date="2016-05" db="EMBL/GenBank/DDBJ databases">
        <title>Genome Sequence of Pseudomonas citronellolis Strain SJTE-3, an Estrogens and Persistent Organic Pollutants degradation strain.</title>
        <authorList>
            <person name="Liang R."/>
        </authorList>
    </citation>
    <scope>NUCLEOTIDE SEQUENCE [LARGE SCALE GENOMIC DNA]</scope>
    <source>
        <strain evidence="1 2">SJTE-3</strain>
    </source>
</reference>
<dbReference type="EMBL" id="CP015878">
    <property type="protein sequence ID" value="ANI12582.1"/>
    <property type="molecule type" value="Genomic_DNA"/>
</dbReference>
<accession>A0A1A9K4U9</accession>
<gene>
    <name evidence="1" type="ORF">A9C11_00705</name>
</gene>
<name>A0A1A9K4U9_9PSED</name>
<evidence type="ECO:0000313" key="2">
    <source>
        <dbReference type="Proteomes" id="UP000077748"/>
    </source>
</evidence>